<dbReference type="InterPro" id="IPR019776">
    <property type="entry name" value="Flagellar_basal_body_rod_CS"/>
</dbReference>
<evidence type="ECO:0000256" key="1">
    <source>
        <dbReference type="ARBA" id="ARBA00004117"/>
    </source>
</evidence>
<dbReference type="InterPro" id="IPR020013">
    <property type="entry name" value="Flagellar_FlgE/F/G"/>
</dbReference>
<dbReference type="InterPro" id="IPR010930">
    <property type="entry name" value="Flg_bb/hook_C_dom"/>
</dbReference>
<protein>
    <recommendedName>
        <fullName evidence="4">Flagellar hook protein FlgE</fullName>
    </recommendedName>
</protein>
<dbReference type="Pfam" id="PF22692">
    <property type="entry name" value="LlgE_F_G_D1"/>
    <property type="match status" value="1"/>
</dbReference>
<dbReference type="GO" id="GO:0009425">
    <property type="term" value="C:bacterial-type flagellum basal body"/>
    <property type="evidence" value="ECO:0007669"/>
    <property type="project" value="UniProtKB-SubCell"/>
</dbReference>
<dbReference type="PANTHER" id="PTHR30435">
    <property type="entry name" value="FLAGELLAR PROTEIN"/>
    <property type="match status" value="1"/>
</dbReference>
<dbReference type="SUPFAM" id="SSF117143">
    <property type="entry name" value="Flagellar hook protein flgE"/>
    <property type="match status" value="1"/>
</dbReference>
<keyword evidence="8" id="KW-0969">Cilium</keyword>
<dbReference type="Pfam" id="PF06429">
    <property type="entry name" value="Flg_bbr_C"/>
    <property type="match status" value="1"/>
</dbReference>
<keyword evidence="3 4" id="KW-0975">Bacterial flagellum</keyword>
<keyword evidence="8" id="KW-0282">Flagellum</keyword>
<evidence type="ECO:0000256" key="3">
    <source>
        <dbReference type="ARBA" id="ARBA00023143"/>
    </source>
</evidence>
<feature type="domain" description="Flagellar basal body rod protein N-terminal" evidence="5">
    <location>
        <begin position="3"/>
        <end position="31"/>
    </location>
</feature>
<evidence type="ECO:0000259" key="5">
    <source>
        <dbReference type="Pfam" id="PF00460"/>
    </source>
</evidence>
<evidence type="ECO:0000259" key="6">
    <source>
        <dbReference type="Pfam" id="PF06429"/>
    </source>
</evidence>
<dbReference type="AlphaFoldDB" id="A0A840HY26"/>
<feature type="domain" description="Flagellar basal-body/hook protein C-terminal" evidence="6">
    <location>
        <begin position="230"/>
        <end position="275"/>
    </location>
</feature>
<evidence type="ECO:0000313" key="9">
    <source>
        <dbReference type="Proteomes" id="UP000575068"/>
    </source>
</evidence>
<comment type="similarity">
    <text evidence="2 4">Belongs to the flagella basal body rod proteins family.</text>
</comment>
<proteinExistence type="inferred from homology"/>
<dbReference type="Proteomes" id="UP000575068">
    <property type="component" value="Unassembled WGS sequence"/>
</dbReference>
<dbReference type="RefSeq" id="WP_184476568.1">
    <property type="nucleotide sequence ID" value="NZ_JACHOV010000011.1"/>
</dbReference>
<organism evidence="8 9">
    <name type="scientific">Rhizorhapis suberifaciens</name>
    <name type="common">corky root of lettuce</name>
    <dbReference type="NCBI Taxonomy" id="13656"/>
    <lineage>
        <taxon>Bacteria</taxon>
        <taxon>Pseudomonadati</taxon>
        <taxon>Pseudomonadota</taxon>
        <taxon>Alphaproteobacteria</taxon>
        <taxon>Sphingomonadales</taxon>
        <taxon>Sphingomonadaceae</taxon>
        <taxon>Rhizorhapis</taxon>
    </lineage>
</organism>
<name>A0A840HY26_9SPHN</name>
<feature type="domain" description="Flagellar hook protein FlgE/F/G-like D1" evidence="7">
    <location>
        <begin position="83"/>
        <end position="175"/>
    </location>
</feature>
<evidence type="ECO:0000256" key="4">
    <source>
        <dbReference type="RuleBase" id="RU362116"/>
    </source>
</evidence>
<comment type="caution">
    <text evidence="8">The sequence shown here is derived from an EMBL/GenBank/DDBJ whole genome shotgun (WGS) entry which is preliminary data.</text>
</comment>
<accession>A0A840HY26</accession>
<evidence type="ECO:0000313" key="8">
    <source>
        <dbReference type="EMBL" id="MBB4642450.1"/>
    </source>
</evidence>
<evidence type="ECO:0000256" key="2">
    <source>
        <dbReference type="ARBA" id="ARBA00009677"/>
    </source>
</evidence>
<dbReference type="PROSITE" id="PS00588">
    <property type="entry name" value="FLAGELLA_BB_ROD"/>
    <property type="match status" value="1"/>
</dbReference>
<evidence type="ECO:0000259" key="7">
    <source>
        <dbReference type="Pfam" id="PF22692"/>
    </source>
</evidence>
<dbReference type="GO" id="GO:0009424">
    <property type="term" value="C:bacterial-type flagellum hook"/>
    <property type="evidence" value="ECO:0007669"/>
    <property type="project" value="TreeGrafter"/>
</dbReference>
<comment type="subcellular location">
    <subcellularLocation>
        <location evidence="1 4">Bacterial flagellum basal body</location>
    </subcellularLocation>
</comment>
<dbReference type="Pfam" id="PF00460">
    <property type="entry name" value="Flg_bb_rod"/>
    <property type="match status" value="1"/>
</dbReference>
<sequence>MSFYISLSGLKAAQSDLTTISNNVANVSSTAFKKSRAAFGDIFSSSALQTAGTVAGQGVRLNGLTQQFTQGTLETTDKTLDLAITGEGFFTVSTESGQIGYTRNGAFSLDENRFIVDTTGSRLQALQVDPVTGVVAGTTAANLIDVEVPETYTDANGDAIDLSSLGISKAGLITATFADGHTEALGNVALASFPSQESLRQSGDAHWEANAATGAATYGTGASGLFGTIQSGALERSNVDITEELVGLISAQRNFQANAKAIETASTMTQAIVNLRT</sequence>
<dbReference type="GO" id="GO:0071978">
    <property type="term" value="P:bacterial-type flagellum-dependent swarming motility"/>
    <property type="evidence" value="ECO:0007669"/>
    <property type="project" value="TreeGrafter"/>
</dbReference>
<gene>
    <name evidence="8" type="ORF">HNQ99_002781</name>
</gene>
<dbReference type="GO" id="GO:0005829">
    <property type="term" value="C:cytosol"/>
    <property type="evidence" value="ECO:0007669"/>
    <property type="project" value="TreeGrafter"/>
</dbReference>
<dbReference type="PANTHER" id="PTHR30435:SF1">
    <property type="entry name" value="FLAGELLAR HOOK PROTEIN FLGE"/>
    <property type="match status" value="1"/>
</dbReference>
<reference evidence="8 9" key="1">
    <citation type="submission" date="2020-08" db="EMBL/GenBank/DDBJ databases">
        <title>Genomic Encyclopedia of Type Strains, Phase IV (KMG-IV): sequencing the most valuable type-strain genomes for metagenomic binning, comparative biology and taxonomic classification.</title>
        <authorList>
            <person name="Goeker M."/>
        </authorList>
    </citation>
    <scope>NUCLEOTIDE SEQUENCE [LARGE SCALE GENOMIC DNA]</scope>
    <source>
        <strain evidence="8 9">DSM 7465</strain>
    </source>
</reference>
<keyword evidence="8" id="KW-0966">Cell projection</keyword>
<dbReference type="NCBIfam" id="TIGR03506">
    <property type="entry name" value="FlgEFG_subfam"/>
    <property type="match status" value="2"/>
</dbReference>
<keyword evidence="9" id="KW-1185">Reference proteome</keyword>
<comment type="function">
    <text evidence="4">A flexible structure which links the flagellar filament to the drive apparatus in the basal body.</text>
</comment>
<dbReference type="InterPro" id="IPR053967">
    <property type="entry name" value="LlgE_F_G-like_D1"/>
</dbReference>
<dbReference type="EMBL" id="JACHOV010000011">
    <property type="protein sequence ID" value="MBB4642450.1"/>
    <property type="molecule type" value="Genomic_DNA"/>
</dbReference>
<dbReference type="InterPro" id="IPR037925">
    <property type="entry name" value="FlgE/F/G-like"/>
</dbReference>
<dbReference type="InterPro" id="IPR001444">
    <property type="entry name" value="Flag_bb_rod_N"/>
</dbReference>